<dbReference type="AlphaFoldDB" id="A0A495A127"/>
<dbReference type="InterPro" id="IPR047753">
    <property type="entry name" value="YtzI-like"/>
</dbReference>
<proteinExistence type="predicted"/>
<feature type="region of interest" description="Disordered" evidence="1">
    <location>
        <begin position="35"/>
        <end position="54"/>
    </location>
</feature>
<evidence type="ECO:0000313" key="4">
    <source>
        <dbReference type="Proteomes" id="UP000269301"/>
    </source>
</evidence>
<dbReference type="NCBIfam" id="NF033232">
    <property type="entry name" value="small_YtzI"/>
    <property type="match status" value="1"/>
</dbReference>
<name>A0A495A127_9BACI</name>
<comment type="caution">
    <text evidence="3">The sequence shown here is derived from an EMBL/GenBank/DDBJ whole genome shotgun (WGS) entry which is preliminary data.</text>
</comment>
<evidence type="ECO:0000256" key="1">
    <source>
        <dbReference type="SAM" id="MobiDB-lite"/>
    </source>
</evidence>
<keyword evidence="4" id="KW-1185">Reference proteome</keyword>
<keyword evidence="2" id="KW-0812">Transmembrane</keyword>
<dbReference type="EMBL" id="RBZP01000007">
    <property type="protein sequence ID" value="RKQ33163.1"/>
    <property type="molecule type" value="Genomic_DNA"/>
</dbReference>
<protein>
    <submittedName>
        <fullName evidence="3">YtzI protein</fullName>
    </submittedName>
</protein>
<accession>A0A495A127</accession>
<feature type="transmembrane region" description="Helical" evidence="2">
    <location>
        <begin position="6"/>
        <end position="26"/>
    </location>
</feature>
<evidence type="ECO:0000313" key="3">
    <source>
        <dbReference type="EMBL" id="RKQ33163.1"/>
    </source>
</evidence>
<keyword evidence="2" id="KW-1133">Transmembrane helix</keyword>
<dbReference type="Proteomes" id="UP000269301">
    <property type="component" value="Unassembled WGS sequence"/>
</dbReference>
<reference evidence="3 4" key="1">
    <citation type="journal article" date="2016" name="Int. J. Syst. Evol. Microbiol.">
        <title>Oceanobacillus halophilus sp. nov., a novel moderately halophilic bacterium from a hypersaline lake.</title>
        <authorList>
            <person name="Amoozegar M.A."/>
            <person name="Bagheri M."/>
            <person name="Makhdoumi A."/>
            <person name="Nikou M.M."/>
            <person name="Fazeli S.A.S."/>
            <person name="Schumann P."/>
            <person name="Sproer C."/>
            <person name="Sanchez-Porro C."/>
            <person name="Ventosa A."/>
        </authorList>
    </citation>
    <scope>NUCLEOTIDE SEQUENCE [LARGE SCALE GENOMIC DNA]</scope>
    <source>
        <strain evidence="3 4">DSM 23996</strain>
    </source>
</reference>
<sequence>MRVSIFGWVVFAIIVVIFILIFTLVVTKKGYEYKHTVDPLPQDDDRNKEKDETK</sequence>
<evidence type="ECO:0000256" key="2">
    <source>
        <dbReference type="SAM" id="Phobius"/>
    </source>
</evidence>
<organism evidence="3 4">
    <name type="scientific">Oceanobacillus halophilus</name>
    <dbReference type="NCBI Taxonomy" id="930130"/>
    <lineage>
        <taxon>Bacteria</taxon>
        <taxon>Bacillati</taxon>
        <taxon>Bacillota</taxon>
        <taxon>Bacilli</taxon>
        <taxon>Bacillales</taxon>
        <taxon>Bacillaceae</taxon>
        <taxon>Oceanobacillus</taxon>
    </lineage>
</organism>
<keyword evidence="2" id="KW-0472">Membrane</keyword>
<gene>
    <name evidence="3" type="primary">ytzI</name>
    <name evidence="3" type="ORF">D8M06_10290</name>
</gene>